<name>A0AAP0JN08_9MAGN</name>
<dbReference type="SMART" id="SM00256">
    <property type="entry name" value="FBOX"/>
    <property type="match status" value="1"/>
</dbReference>
<dbReference type="InterPro" id="IPR036047">
    <property type="entry name" value="F-box-like_dom_sf"/>
</dbReference>
<dbReference type="SUPFAM" id="SSF81383">
    <property type="entry name" value="F-box domain"/>
    <property type="match status" value="1"/>
</dbReference>
<dbReference type="CDD" id="cd22157">
    <property type="entry name" value="F-box_AtFBW1-like"/>
    <property type="match status" value="1"/>
</dbReference>
<reference evidence="2 3" key="1">
    <citation type="submission" date="2024-01" db="EMBL/GenBank/DDBJ databases">
        <title>Genome assemblies of Stephania.</title>
        <authorList>
            <person name="Yang L."/>
        </authorList>
    </citation>
    <scope>NUCLEOTIDE SEQUENCE [LARGE SCALE GENOMIC DNA]</scope>
    <source>
        <strain evidence="2">QJT</strain>
        <tissue evidence="2">Leaf</tissue>
    </source>
</reference>
<evidence type="ECO:0000313" key="2">
    <source>
        <dbReference type="EMBL" id="KAK9137038.1"/>
    </source>
</evidence>
<dbReference type="InterPro" id="IPR017451">
    <property type="entry name" value="F-box-assoc_interact_dom"/>
</dbReference>
<protein>
    <recommendedName>
        <fullName evidence="1">F-box domain-containing protein</fullName>
    </recommendedName>
</protein>
<comment type="caution">
    <text evidence="2">The sequence shown here is derived from an EMBL/GenBank/DDBJ whole genome shotgun (WGS) entry which is preliminary data.</text>
</comment>
<dbReference type="Gene3D" id="1.20.1280.50">
    <property type="match status" value="1"/>
</dbReference>
<dbReference type="EMBL" id="JBBNAE010000003">
    <property type="protein sequence ID" value="KAK9137038.1"/>
    <property type="molecule type" value="Genomic_DNA"/>
</dbReference>
<feature type="domain" description="F-box" evidence="1">
    <location>
        <begin position="10"/>
        <end position="51"/>
    </location>
</feature>
<dbReference type="InterPro" id="IPR001810">
    <property type="entry name" value="F-box_dom"/>
</dbReference>
<dbReference type="PANTHER" id="PTHR31672:SF13">
    <property type="entry name" value="F-BOX PROTEIN CPR30-LIKE"/>
    <property type="match status" value="1"/>
</dbReference>
<proteinExistence type="predicted"/>
<dbReference type="PANTHER" id="PTHR31672">
    <property type="entry name" value="BNACNNG10540D PROTEIN"/>
    <property type="match status" value="1"/>
</dbReference>
<dbReference type="NCBIfam" id="TIGR01640">
    <property type="entry name" value="F_box_assoc_1"/>
    <property type="match status" value="1"/>
</dbReference>
<gene>
    <name evidence="2" type="ORF">Sjap_007632</name>
</gene>
<keyword evidence="3" id="KW-1185">Reference proteome</keyword>
<dbReference type="Pfam" id="PF12937">
    <property type="entry name" value="F-box-like"/>
    <property type="match status" value="1"/>
</dbReference>
<dbReference type="InterPro" id="IPR050796">
    <property type="entry name" value="SCF_F-box_component"/>
</dbReference>
<evidence type="ECO:0000259" key="1">
    <source>
        <dbReference type="SMART" id="SM00256"/>
    </source>
</evidence>
<dbReference type="Pfam" id="PF08268">
    <property type="entry name" value="FBA_3"/>
    <property type="match status" value="1"/>
</dbReference>
<dbReference type="AlphaFoldDB" id="A0AAP0JN08"/>
<sequence length="383" mass="43455">MCSKRGRFELPHEILATEVLPRLPAKSLLRFKSVCKAWRDLISDPGFIESQLLKQQSQAASISNDGTIISANQQLNVLIGCFGEFHSIVVGSGDTTATKPHFNHFPLRVSGDIFNPRLWGSCNGLICIQIERRGEFGIWNPCIQSYRSLPHIPHGEHISGMPIPITFGFGYDAKIKDYKVVGIRDTLKVIPLVLEVQVFTLGANSWKRISDTNHWFEGKQGLFVNGSLIWNVRYNKLIRFDVHDEVFSEIKLPEGVLVAYDTMVHIGELGGCLVLVRELRSDSDVSHEVWVMKENWVKMYSINMSRSLCVKFRIPIIPIGSISISKKKEKKNHVEIVYVSRNGRLFSYNLNTKRFRRFRVHGGSNLKTISILTYVESLVSLGQ</sequence>
<dbReference type="InterPro" id="IPR013187">
    <property type="entry name" value="F-box-assoc_dom_typ3"/>
</dbReference>
<dbReference type="Proteomes" id="UP001417504">
    <property type="component" value="Unassembled WGS sequence"/>
</dbReference>
<evidence type="ECO:0000313" key="3">
    <source>
        <dbReference type="Proteomes" id="UP001417504"/>
    </source>
</evidence>
<accession>A0AAP0JN08</accession>
<organism evidence="2 3">
    <name type="scientific">Stephania japonica</name>
    <dbReference type="NCBI Taxonomy" id="461633"/>
    <lineage>
        <taxon>Eukaryota</taxon>
        <taxon>Viridiplantae</taxon>
        <taxon>Streptophyta</taxon>
        <taxon>Embryophyta</taxon>
        <taxon>Tracheophyta</taxon>
        <taxon>Spermatophyta</taxon>
        <taxon>Magnoliopsida</taxon>
        <taxon>Ranunculales</taxon>
        <taxon>Menispermaceae</taxon>
        <taxon>Menispermoideae</taxon>
        <taxon>Cissampelideae</taxon>
        <taxon>Stephania</taxon>
    </lineage>
</organism>